<dbReference type="InterPro" id="IPR009061">
    <property type="entry name" value="DNA-bd_dom_put_sf"/>
</dbReference>
<reference evidence="1" key="1">
    <citation type="submission" date="2023-02" db="EMBL/GenBank/DDBJ databases">
        <title>Proposal of a novel subspecies: Alicyclobacillus hesperidum subspecies aegle.</title>
        <authorList>
            <person name="Goto K."/>
            <person name="Fujii T."/>
            <person name="Yasui K."/>
            <person name="Mochida K."/>
            <person name="Kato-Tanaka Y."/>
            <person name="Morohoshi S."/>
            <person name="An S.Y."/>
            <person name="Kasai H."/>
            <person name="Yokota A."/>
        </authorList>
    </citation>
    <scope>NUCLEOTIDE SEQUENCE</scope>
    <source>
        <strain evidence="1">DSM 12766</strain>
    </source>
</reference>
<accession>A0AA37U8X1</accession>
<name>A0AA37U8X1_9BACL</name>
<organism evidence="1 2">
    <name type="scientific">Alicyclobacillus hesperidum</name>
    <dbReference type="NCBI Taxonomy" id="89784"/>
    <lineage>
        <taxon>Bacteria</taxon>
        <taxon>Bacillati</taxon>
        <taxon>Bacillota</taxon>
        <taxon>Bacilli</taxon>
        <taxon>Bacillales</taxon>
        <taxon>Alicyclobacillaceae</taxon>
        <taxon>Alicyclobacillus</taxon>
    </lineage>
</organism>
<comment type="caution">
    <text evidence="1">The sequence shown here is derived from an EMBL/GenBank/DDBJ whole genome shotgun (WGS) entry which is preliminary data.</text>
</comment>
<dbReference type="EMBL" id="BSRA01000028">
    <property type="protein sequence ID" value="GLV15012.1"/>
    <property type="molecule type" value="Genomic_DNA"/>
</dbReference>
<dbReference type="AlphaFoldDB" id="A0AA37U8X1"/>
<gene>
    <name evidence="1" type="ORF">Heshes_26980</name>
</gene>
<evidence type="ECO:0000313" key="2">
    <source>
        <dbReference type="Proteomes" id="UP001157137"/>
    </source>
</evidence>
<evidence type="ECO:0000313" key="1">
    <source>
        <dbReference type="EMBL" id="GLV15012.1"/>
    </source>
</evidence>
<proteinExistence type="predicted"/>
<dbReference type="Proteomes" id="UP001157137">
    <property type="component" value="Unassembled WGS sequence"/>
</dbReference>
<protein>
    <recommendedName>
        <fullName evidence="3">Helix-turn-helix domain-containing protein</fullName>
    </recommendedName>
</protein>
<dbReference type="RefSeq" id="WP_052012393.1">
    <property type="nucleotide sequence ID" value="NZ_BSRA01000028.1"/>
</dbReference>
<dbReference type="SUPFAM" id="SSF46955">
    <property type="entry name" value="Putative DNA-binding domain"/>
    <property type="match status" value="1"/>
</dbReference>
<evidence type="ECO:0008006" key="3">
    <source>
        <dbReference type="Google" id="ProtNLM"/>
    </source>
</evidence>
<sequence length="239" mass="27368">MKWMIEKLERDLAVTELNNFVDELSKRDPERARAVYLVLHNLVQRAGVMEPMEALHLKPMAGAYGELAASTAVLPAPVMPAEELRTRLHQVVTEAVDSAATLPGMVFTTGQVARAFGVSIPAVRKWIQTGRISRSYQEERNKRVVIPADAVWRTQDGRTLRVGDVVRNAERRRRSENRVTPAEELANARQQLMRFEQHYHGKYEEIFGARHEETLTPDEQRDAAEWRFLLSALEQDRGW</sequence>